<keyword evidence="1" id="KW-1133">Transmembrane helix</keyword>
<reference evidence="3 4" key="1">
    <citation type="submission" date="2021-01" db="EMBL/GenBank/DDBJ databases">
        <title>FDA dAtabase for Regulatory Grade micrObial Sequences (FDA-ARGOS): Supporting development and validation of Infectious Disease Dx tests.</title>
        <authorList>
            <person name="Sproer C."/>
            <person name="Gronow S."/>
            <person name="Severitt S."/>
            <person name="Schroder I."/>
            <person name="Tallon L."/>
            <person name="Sadzewicz L."/>
            <person name="Zhao X."/>
            <person name="Boylan J."/>
            <person name="Ott S."/>
            <person name="Bowen H."/>
            <person name="Vavikolanu K."/>
            <person name="Mehta A."/>
            <person name="Aluvathingal J."/>
            <person name="Nadendla S."/>
            <person name="Lowell S."/>
            <person name="Myers T."/>
            <person name="Yan Y."/>
            <person name="Sichtig H."/>
        </authorList>
    </citation>
    <scope>NUCLEOTIDE SEQUENCE [LARGE SCALE GENOMIC DNA]</scope>
    <source>
        <strain evidence="3 4">FDAARGOS_1141</strain>
    </source>
</reference>
<protein>
    <submittedName>
        <fullName evidence="3">Glycosyltransferase family 2 protein</fullName>
    </submittedName>
</protein>
<dbReference type="CDD" id="cd00761">
    <property type="entry name" value="Glyco_tranf_GTA_type"/>
    <property type="match status" value="1"/>
</dbReference>
<name>A0ABX7CMI5_SPHMU</name>
<keyword evidence="4" id="KW-1185">Reference proteome</keyword>
<keyword evidence="1" id="KW-0472">Membrane</keyword>
<keyword evidence="1" id="KW-0812">Transmembrane</keyword>
<evidence type="ECO:0000313" key="3">
    <source>
        <dbReference type="EMBL" id="QQT53201.1"/>
    </source>
</evidence>
<proteinExistence type="predicted"/>
<dbReference type="SUPFAM" id="SSF53448">
    <property type="entry name" value="Nucleotide-diphospho-sugar transferases"/>
    <property type="match status" value="1"/>
</dbReference>
<accession>A0ABX7CMI5</accession>
<dbReference type="Gene3D" id="3.90.550.10">
    <property type="entry name" value="Spore Coat Polysaccharide Biosynthesis Protein SpsA, Chain A"/>
    <property type="match status" value="1"/>
</dbReference>
<evidence type="ECO:0000256" key="1">
    <source>
        <dbReference type="SAM" id="Phobius"/>
    </source>
</evidence>
<dbReference type="EMBL" id="CP068224">
    <property type="protein sequence ID" value="QQT53201.1"/>
    <property type="molecule type" value="Genomic_DNA"/>
</dbReference>
<dbReference type="InterPro" id="IPR029044">
    <property type="entry name" value="Nucleotide-diphossugar_trans"/>
</dbReference>
<feature type="domain" description="Glycosyltransferase 2-like" evidence="2">
    <location>
        <begin position="6"/>
        <end position="136"/>
    </location>
</feature>
<dbReference type="InterPro" id="IPR001173">
    <property type="entry name" value="Glyco_trans_2-like"/>
</dbReference>
<feature type="transmembrane region" description="Helical" evidence="1">
    <location>
        <begin position="232"/>
        <end position="251"/>
    </location>
</feature>
<dbReference type="Pfam" id="PF00535">
    <property type="entry name" value="Glycos_transf_2"/>
    <property type="match status" value="1"/>
</dbReference>
<organism evidence="3 4">
    <name type="scientific">Sphingobacterium multivorum</name>
    <dbReference type="NCBI Taxonomy" id="28454"/>
    <lineage>
        <taxon>Bacteria</taxon>
        <taxon>Pseudomonadati</taxon>
        <taxon>Bacteroidota</taxon>
        <taxon>Sphingobacteriia</taxon>
        <taxon>Sphingobacteriales</taxon>
        <taxon>Sphingobacteriaceae</taxon>
        <taxon>Sphingobacterium</taxon>
    </lineage>
</organism>
<dbReference type="PANTHER" id="PTHR22916">
    <property type="entry name" value="GLYCOSYLTRANSFERASE"/>
    <property type="match status" value="1"/>
</dbReference>
<evidence type="ECO:0000259" key="2">
    <source>
        <dbReference type="Pfam" id="PF00535"/>
    </source>
</evidence>
<sequence>MKLQISLVVSTYGRYKEVELFLESLIEQDCEKNIFEVIIVDQNDRIDLVPLVTAFEEKLQIVHYKTVEKGLSKAKNKGIELARSTLITFPDDDCTFYPDTITSALAFFEKNPLVDVMYGSVYDRKTSKGIMRNWSKSELRLNLFNFSLNYSAISCFTKIPLKFNENYGVGSKISCGEELDYAIRAINQGNIVVYSPDTQVWHPELNVTTMNTKKAYSYAYGYGAIMRKNLNLTLLVIFLSSMAYQILRFFLHFFSKNRIKFLNAINGRFRGFFGLSQ</sequence>
<evidence type="ECO:0000313" key="4">
    <source>
        <dbReference type="Proteomes" id="UP000595498"/>
    </source>
</evidence>
<gene>
    <name evidence="3" type="ORF">I6I98_23640</name>
</gene>
<dbReference type="Proteomes" id="UP000595498">
    <property type="component" value="Chromosome"/>
</dbReference>